<evidence type="ECO:0000256" key="8">
    <source>
        <dbReference type="ARBA" id="ARBA00023237"/>
    </source>
</evidence>
<keyword evidence="11" id="KW-1185">Reference proteome</keyword>
<reference evidence="10 11" key="1">
    <citation type="submission" date="2018-06" db="EMBL/GenBank/DDBJ databases">
        <title>Complete genome sequencing of Azospirillum sp. M2T2B2.</title>
        <authorList>
            <person name="Heo J."/>
            <person name="Kim S.-J."/>
            <person name="Kwon S.-W."/>
            <person name="Anandham R."/>
        </authorList>
    </citation>
    <scope>NUCLEOTIDE SEQUENCE [LARGE SCALE GENOMIC DNA]</scope>
    <source>
        <strain evidence="10 11">M2T2B2</strain>
        <plasmid evidence="10 11">unnamed2</plasmid>
    </source>
</reference>
<gene>
    <name evidence="10" type="ORF">DM194_22025</name>
</gene>
<dbReference type="GO" id="GO:0009279">
    <property type="term" value="C:cell outer membrane"/>
    <property type="evidence" value="ECO:0007669"/>
    <property type="project" value="UniProtKB-SubCell"/>
</dbReference>
<keyword evidence="4" id="KW-1134">Transmembrane beta strand</keyword>
<dbReference type="RefSeq" id="WP_111069674.1">
    <property type="nucleotide sequence ID" value="NZ_CP029832.1"/>
</dbReference>
<evidence type="ECO:0000256" key="3">
    <source>
        <dbReference type="ARBA" id="ARBA00022448"/>
    </source>
</evidence>
<dbReference type="Pfam" id="PF08479">
    <property type="entry name" value="POTRA_2"/>
    <property type="match status" value="1"/>
</dbReference>
<keyword evidence="3" id="KW-0813">Transport</keyword>
<dbReference type="KEGG" id="azm:DM194_22025"/>
<evidence type="ECO:0000259" key="9">
    <source>
        <dbReference type="PROSITE" id="PS51779"/>
    </source>
</evidence>
<dbReference type="PANTHER" id="PTHR34597:SF1">
    <property type="entry name" value="HEME_HEMOPEXIN TRANSPORTER PROTEIN HUXB"/>
    <property type="match status" value="1"/>
</dbReference>
<dbReference type="OrthoDB" id="7439045at2"/>
<dbReference type="InterPro" id="IPR005565">
    <property type="entry name" value="Hemolysn_activator_HlyB_C"/>
</dbReference>
<dbReference type="AlphaFoldDB" id="A0A2U9SHP9"/>
<evidence type="ECO:0000256" key="5">
    <source>
        <dbReference type="ARBA" id="ARBA00022692"/>
    </source>
</evidence>
<dbReference type="PROSITE" id="PS51779">
    <property type="entry name" value="POTRA"/>
    <property type="match status" value="1"/>
</dbReference>
<evidence type="ECO:0000313" key="10">
    <source>
        <dbReference type="EMBL" id="AWU96939.1"/>
    </source>
</evidence>
<dbReference type="Gene3D" id="2.40.160.50">
    <property type="entry name" value="membrane protein fhac: a member of the omp85/tpsb transporter family"/>
    <property type="match status" value="1"/>
</dbReference>
<organism evidence="10 11">
    <name type="scientific">Azospirillum ramasamyi</name>
    <dbReference type="NCBI Taxonomy" id="682998"/>
    <lineage>
        <taxon>Bacteria</taxon>
        <taxon>Pseudomonadati</taxon>
        <taxon>Pseudomonadota</taxon>
        <taxon>Alphaproteobacteria</taxon>
        <taxon>Rhodospirillales</taxon>
        <taxon>Azospirillaceae</taxon>
        <taxon>Azospirillum</taxon>
    </lineage>
</organism>
<dbReference type="EMBL" id="CP029832">
    <property type="protein sequence ID" value="AWU96939.1"/>
    <property type="molecule type" value="Genomic_DNA"/>
</dbReference>
<evidence type="ECO:0000256" key="4">
    <source>
        <dbReference type="ARBA" id="ARBA00022452"/>
    </source>
</evidence>
<evidence type="ECO:0000313" key="11">
    <source>
        <dbReference type="Proteomes" id="UP000249605"/>
    </source>
</evidence>
<name>A0A2U9SHP9_9PROT</name>
<dbReference type="GO" id="GO:0008320">
    <property type="term" value="F:protein transmembrane transporter activity"/>
    <property type="evidence" value="ECO:0007669"/>
    <property type="project" value="TreeGrafter"/>
</dbReference>
<evidence type="ECO:0000256" key="1">
    <source>
        <dbReference type="ARBA" id="ARBA00004442"/>
    </source>
</evidence>
<accession>A0A2U9SHP9</accession>
<dbReference type="GO" id="GO:0046819">
    <property type="term" value="P:protein secretion by the type V secretion system"/>
    <property type="evidence" value="ECO:0007669"/>
    <property type="project" value="TreeGrafter"/>
</dbReference>
<evidence type="ECO:0000256" key="6">
    <source>
        <dbReference type="ARBA" id="ARBA00022927"/>
    </source>
</evidence>
<keyword evidence="10" id="KW-0614">Plasmid</keyword>
<feature type="domain" description="POTRA" evidence="9">
    <location>
        <begin position="65"/>
        <end position="139"/>
    </location>
</feature>
<dbReference type="InterPro" id="IPR034746">
    <property type="entry name" value="POTRA"/>
</dbReference>
<keyword evidence="8" id="KW-0998">Cell outer membrane</keyword>
<dbReference type="InterPro" id="IPR013686">
    <property type="entry name" value="Polypept-transport_assoc_ShlB"/>
</dbReference>
<comment type="subcellular location">
    <subcellularLocation>
        <location evidence="1">Cell outer membrane</location>
    </subcellularLocation>
</comment>
<evidence type="ECO:0000256" key="2">
    <source>
        <dbReference type="ARBA" id="ARBA00009055"/>
    </source>
</evidence>
<evidence type="ECO:0000256" key="7">
    <source>
        <dbReference type="ARBA" id="ARBA00023136"/>
    </source>
</evidence>
<dbReference type="InterPro" id="IPR051544">
    <property type="entry name" value="TPS_OM_transporter"/>
</dbReference>
<proteinExistence type="inferred from homology"/>
<comment type="similarity">
    <text evidence="2">Belongs to the TPS (TC 1.B.20) family.</text>
</comment>
<geneLocation type="plasmid" evidence="10 11">
    <name>unnamed2</name>
</geneLocation>
<sequence length="568" mass="60078">MRRLVATATLIGVVGLTTVPAQGQVAPDAGALQRQLRQGMPDIAPQRPPAAPAQPEVVPESGPRIMVTRFIIQGASLIPASELEALLKDRTGKEQSLGDLRNAAQAIADAYRERGYFARAFLPAQEVNDGTIRIEVVEGRFGKIIRKDGETRANGTFVEEMVGSRLKPGEPYSLAGLEHGLLLANDLPGVVVNGTLKAGTAPGTSDLALDIQDTAFLTASAGADNAGTRATGLYRGNASVSLNNLTGYGDQITGLALRSAGINYGQAGWSVPLGPDGWRAGVMASALRYRLGGSFKDTDGKGMALTQGADLSYPLIRSPDETLYARLAYEHGRYDDDLLGGAAHRKRMHKASFSVAGDRSDGWGGGGLTAYQIMVTVGSLDLSRLADDAALDAVSARTDGRFAKLSFDLRRDQAISSDLFLRGRLSGQWTNTNLDSSEKFALGGPYGVRAYPVNEGMGDSGFVANLELHRPVTEGWAAGLDLFGFVSAGLIRQHAKTWEGWSADDDTPNLYPLFGAGLGVNYALAGDVGVSLMAAVPFGPNQGSRVSGRNQDGSKTGPWGWFTVTKMF</sequence>
<dbReference type="GO" id="GO:0098046">
    <property type="term" value="C:type V protein secretion system complex"/>
    <property type="evidence" value="ECO:0007669"/>
    <property type="project" value="TreeGrafter"/>
</dbReference>
<dbReference type="PANTHER" id="PTHR34597">
    <property type="entry name" value="SLR1661 PROTEIN"/>
    <property type="match status" value="1"/>
</dbReference>
<keyword evidence="7" id="KW-0472">Membrane</keyword>
<keyword evidence="6" id="KW-0653">Protein transport</keyword>
<dbReference type="Pfam" id="PF03865">
    <property type="entry name" value="ShlB"/>
    <property type="match status" value="1"/>
</dbReference>
<dbReference type="Proteomes" id="UP000249605">
    <property type="component" value="Plasmid unnamed2"/>
</dbReference>
<keyword evidence="5" id="KW-0812">Transmembrane</keyword>
<dbReference type="Gene3D" id="3.10.20.310">
    <property type="entry name" value="membrane protein fhac"/>
    <property type="match status" value="1"/>
</dbReference>
<protein>
    <submittedName>
        <fullName evidence="10">ShlB/FhaC/HecB family hemolysin secretion/activation protein</fullName>
    </submittedName>
</protein>